<sequence length="69" mass="7035">MGGIHPPSNGNPLIMGKNAEIYRLVGIVVACVGLMIAAWVGGWAAIVAGAVLMVGGGVLYIVNHDGFVF</sequence>
<dbReference type="Proteomes" id="UP001499843">
    <property type="component" value="Unassembled WGS sequence"/>
</dbReference>
<evidence type="ECO:0000313" key="3">
    <source>
        <dbReference type="Proteomes" id="UP001499843"/>
    </source>
</evidence>
<evidence type="ECO:0000313" key="2">
    <source>
        <dbReference type="EMBL" id="GAA2205537.1"/>
    </source>
</evidence>
<comment type="caution">
    <text evidence="2">The sequence shown here is derived from an EMBL/GenBank/DDBJ whole genome shotgun (WGS) entry which is preliminary data.</text>
</comment>
<name>A0ABN3C8Q3_9ACTN</name>
<proteinExistence type="predicted"/>
<feature type="transmembrane region" description="Helical" evidence="1">
    <location>
        <begin position="45"/>
        <end position="62"/>
    </location>
</feature>
<reference evidence="2 3" key="1">
    <citation type="journal article" date="2019" name="Int. J. Syst. Evol. Microbiol.">
        <title>The Global Catalogue of Microorganisms (GCM) 10K type strain sequencing project: providing services to taxonomists for standard genome sequencing and annotation.</title>
        <authorList>
            <consortium name="The Broad Institute Genomics Platform"/>
            <consortium name="The Broad Institute Genome Sequencing Center for Infectious Disease"/>
            <person name="Wu L."/>
            <person name="Ma J."/>
        </authorList>
    </citation>
    <scope>NUCLEOTIDE SEQUENCE [LARGE SCALE GENOMIC DNA]</scope>
    <source>
        <strain evidence="2 3">JCM 16114</strain>
    </source>
</reference>
<dbReference type="EMBL" id="BAAAQX010000002">
    <property type="protein sequence ID" value="GAA2205537.1"/>
    <property type="molecule type" value="Genomic_DNA"/>
</dbReference>
<keyword evidence="1" id="KW-0472">Membrane</keyword>
<keyword evidence="1" id="KW-0812">Transmembrane</keyword>
<evidence type="ECO:0000256" key="1">
    <source>
        <dbReference type="SAM" id="Phobius"/>
    </source>
</evidence>
<protein>
    <recommendedName>
        <fullName evidence="4">DUF2892 domain-containing protein</fullName>
    </recommendedName>
</protein>
<gene>
    <name evidence="2" type="ORF">GCM10009850_009950</name>
</gene>
<organism evidence="2 3">
    <name type="scientific">Nonomuraea monospora</name>
    <dbReference type="NCBI Taxonomy" id="568818"/>
    <lineage>
        <taxon>Bacteria</taxon>
        <taxon>Bacillati</taxon>
        <taxon>Actinomycetota</taxon>
        <taxon>Actinomycetes</taxon>
        <taxon>Streptosporangiales</taxon>
        <taxon>Streptosporangiaceae</taxon>
        <taxon>Nonomuraea</taxon>
    </lineage>
</organism>
<keyword evidence="1" id="KW-1133">Transmembrane helix</keyword>
<feature type="transmembrane region" description="Helical" evidence="1">
    <location>
        <begin position="21"/>
        <end position="39"/>
    </location>
</feature>
<keyword evidence="3" id="KW-1185">Reference proteome</keyword>
<evidence type="ECO:0008006" key="4">
    <source>
        <dbReference type="Google" id="ProtNLM"/>
    </source>
</evidence>
<accession>A0ABN3C8Q3</accession>